<organism evidence="2 4">
    <name type="scientific">Glomus cerebriforme</name>
    <dbReference type="NCBI Taxonomy" id="658196"/>
    <lineage>
        <taxon>Eukaryota</taxon>
        <taxon>Fungi</taxon>
        <taxon>Fungi incertae sedis</taxon>
        <taxon>Mucoromycota</taxon>
        <taxon>Glomeromycotina</taxon>
        <taxon>Glomeromycetes</taxon>
        <taxon>Glomerales</taxon>
        <taxon>Glomeraceae</taxon>
        <taxon>Glomus</taxon>
    </lineage>
</organism>
<reference evidence="2 4" key="1">
    <citation type="submission" date="2018-06" db="EMBL/GenBank/DDBJ databases">
        <title>Comparative genomics reveals the genomic features of Rhizophagus irregularis, R. cerebriforme, R. diaphanum and Gigaspora rosea, and their symbiotic lifestyle signature.</title>
        <authorList>
            <person name="Morin E."/>
            <person name="San Clemente H."/>
            <person name="Chen E.C.H."/>
            <person name="De La Providencia I."/>
            <person name="Hainaut M."/>
            <person name="Kuo A."/>
            <person name="Kohler A."/>
            <person name="Murat C."/>
            <person name="Tang N."/>
            <person name="Roy S."/>
            <person name="Loubradou J."/>
            <person name="Henrissat B."/>
            <person name="Grigoriev I.V."/>
            <person name="Corradi N."/>
            <person name="Roux C."/>
            <person name="Martin F.M."/>
        </authorList>
    </citation>
    <scope>NUCLEOTIDE SEQUENCE [LARGE SCALE GENOMIC DNA]</scope>
    <source>
        <strain evidence="2 4">DAOM 227022</strain>
    </source>
</reference>
<sequence>MSVNQTKIKAAQEKAYINGTRPLNSGEKAIFDGLDEAVVAIIESNLDSILKVKDAAIAYIALNKDSNLAKEVIKKLEDQGSVNDAITWAKGHFPSDQSGVFDHADVKKSTEEVDTTLTKLKTDVPGDTPPPGNNKEIEDKLNSVRADIRKKQEKEQKLKKLESALNVLKGDPDGVHTTNIIINEFQGNNVVDNITDPLPHARSSETLVSAIAHAKGKGYVKTLREIGKDKLTKVINASNYSGNKNDLIKKLPKTLEFARYEEALYGKDFDEQRR</sequence>
<keyword evidence="4" id="KW-1185">Reference proteome</keyword>
<protein>
    <submittedName>
        <fullName evidence="2">Uncharacterized protein</fullName>
    </submittedName>
</protein>
<dbReference type="EMBL" id="QKYT01000841">
    <property type="protein sequence ID" value="RIA81144.1"/>
    <property type="molecule type" value="Genomic_DNA"/>
</dbReference>
<name>A0A397S5Y5_9GLOM</name>
<dbReference type="Proteomes" id="UP000265703">
    <property type="component" value="Unassembled WGS sequence"/>
</dbReference>
<proteinExistence type="predicted"/>
<keyword evidence="1" id="KW-0175">Coiled coil</keyword>
<dbReference type="AlphaFoldDB" id="A0A397S5Y5"/>
<feature type="coiled-coil region" evidence="1">
    <location>
        <begin position="134"/>
        <end position="171"/>
    </location>
</feature>
<dbReference type="EMBL" id="QKYT01001040">
    <property type="protein sequence ID" value="RIA80126.1"/>
    <property type="molecule type" value="Genomic_DNA"/>
</dbReference>
<evidence type="ECO:0000313" key="2">
    <source>
        <dbReference type="EMBL" id="RIA80126.1"/>
    </source>
</evidence>
<evidence type="ECO:0000313" key="3">
    <source>
        <dbReference type="EMBL" id="RIA81144.1"/>
    </source>
</evidence>
<evidence type="ECO:0000256" key="1">
    <source>
        <dbReference type="SAM" id="Coils"/>
    </source>
</evidence>
<evidence type="ECO:0000313" key="4">
    <source>
        <dbReference type="Proteomes" id="UP000265703"/>
    </source>
</evidence>
<comment type="caution">
    <text evidence="2">The sequence shown here is derived from an EMBL/GenBank/DDBJ whole genome shotgun (WGS) entry which is preliminary data.</text>
</comment>
<accession>A0A397S5Y5</accession>
<gene>
    <name evidence="3" type="ORF">C1645_837468</name>
    <name evidence="2" type="ORF">C1645_839254</name>
</gene>